<gene>
    <name evidence="2" type="ORF">I4X03_010550</name>
</gene>
<organism evidence="2 3">
    <name type="scientific">Massilia soli</name>
    <dbReference type="NCBI Taxonomy" id="2792854"/>
    <lineage>
        <taxon>Bacteria</taxon>
        <taxon>Pseudomonadati</taxon>
        <taxon>Pseudomonadota</taxon>
        <taxon>Betaproteobacteria</taxon>
        <taxon>Burkholderiales</taxon>
        <taxon>Oxalobacteraceae</taxon>
        <taxon>Telluria group</taxon>
        <taxon>Massilia</taxon>
    </lineage>
</organism>
<dbReference type="EMBL" id="JAFBIL020000004">
    <property type="protein sequence ID" value="MBZ2207697.1"/>
    <property type="molecule type" value="Genomic_DNA"/>
</dbReference>
<sequence length="54" mass="6154">MLETTSWTIVMIYFLAFFQRLFGTPISTKEDHLGGPIDLSDIPYCLGLLTRDSE</sequence>
<keyword evidence="1" id="KW-0812">Transmembrane</keyword>
<name>A0ABS7SND6_9BURK</name>
<keyword evidence="1" id="KW-0472">Membrane</keyword>
<proteinExistence type="predicted"/>
<reference evidence="2 3" key="1">
    <citation type="submission" date="2021-08" db="EMBL/GenBank/DDBJ databases">
        <title>Massilia sp. R798.</title>
        <authorList>
            <person name="Baek J.H."/>
            <person name="Jung H.S."/>
            <person name="Kim K.R."/>
            <person name="Jeon C.O."/>
        </authorList>
    </citation>
    <scope>NUCLEOTIDE SEQUENCE [LARGE SCALE GENOMIC DNA]</scope>
    <source>
        <strain evidence="2 3">R798</strain>
    </source>
</reference>
<evidence type="ECO:0000256" key="1">
    <source>
        <dbReference type="SAM" id="Phobius"/>
    </source>
</evidence>
<comment type="caution">
    <text evidence="2">The sequence shown here is derived from an EMBL/GenBank/DDBJ whole genome shotgun (WGS) entry which is preliminary data.</text>
</comment>
<evidence type="ECO:0000313" key="2">
    <source>
        <dbReference type="EMBL" id="MBZ2207697.1"/>
    </source>
</evidence>
<dbReference type="Proteomes" id="UP000809349">
    <property type="component" value="Unassembled WGS sequence"/>
</dbReference>
<evidence type="ECO:0000313" key="3">
    <source>
        <dbReference type="Proteomes" id="UP000809349"/>
    </source>
</evidence>
<dbReference type="RefSeq" id="WP_223468193.1">
    <property type="nucleotide sequence ID" value="NZ_JAFBIL020000004.1"/>
</dbReference>
<keyword evidence="3" id="KW-1185">Reference proteome</keyword>
<protein>
    <submittedName>
        <fullName evidence="2">Uncharacterized protein</fullName>
    </submittedName>
</protein>
<accession>A0ABS7SND6</accession>
<keyword evidence="1" id="KW-1133">Transmembrane helix</keyword>
<feature type="transmembrane region" description="Helical" evidence="1">
    <location>
        <begin position="6"/>
        <end position="23"/>
    </location>
</feature>